<reference evidence="2" key="1">
    <citation type="submission" date="2020-08" db="EMBL/GenBank/DDBJ databases">
        <authorList>
            <person name="Liu C."/>
            <person name="Sun Q."/>
        </authorList>
    </citation>
    <scope>NUCLEOTIDE SEQUENCE</scope>
    <source>
        <strain evidence="2">NSJ-65</strain>
    </source>
</reference>
<dbReference type="SUPFAM" id="SSF55073">
    <property type="entry name" value="Nucleotide cyclase"/>
    <property type="match status" value="1"/>
</dbReference>
<evidence type="ECO:0000313" key="2">
    <source>
        <dbReference type="EMBL" id="MBC3516118.1"/>
    </source>
</evidence>
<dbReference type="RefSeq" id="WP_186487889.1">
    <property type="nucleotide sequence ID" value="NZ_JACOGI010000001.1"/>
</dbReference>
<dbReference type="InterPro" id="IPR050469">
    <property type="entry name" value="Diguanylate_Cyclase"/>
</dbReference>
<gene>
    <name evidence="2" type="ORF">H8K20_06880</name>
</gene>
<dbReference type="EMBL" id="JACOGI010000001">
    <property type="protein sequence ID" value="MBC3516118.1"/>
    <property type="molecule type" value="Genomic_DNA"/>
</dbReference>
<evidence type="ECO:0000259" key="1">
    <source>
        <dbReference type="PROSITE" id="PS50887"/>
    </source>
</evidence>
<organism evidence="2 3">
    <name type="scientific">Neobittarella massiliensis</name>
    <name type="common">ex Bilen et al. 2018</name>
    <dbReference type="NCBI Taxonomy" id="2041842"/>
    <lineage>
        <taxon>Bacteria</taxon>
        <taxon>Bacillati</taxon>
        <taxon>Bacillota</taxon>
        <taxon>Clostridia</taxon>
        <taxon>Eubacteriales</taxon>
        <taxon>Oscillospiraceae</taxon>
        <taxon>Neobittarella (ex Bilen et al. 2018)</taxon>
    </lineage>
</organism>
<dbReference type="PANTHER" id="PTHR45138:SF9">
    <property type="entry name" value="DIGUANYLATE CYCLASE DGCM-RELATED"/>
    <property type="match status" value="1"/>
</dbReference>
<keyword evidence="3" id="KW-1185">Reference proteome</keyword>
<dbReference type="Gene3D" id="3.30.70.270">
    <property type="match status" value="1"/>
</dbReference>
<proteinExistence type="predicted"/>
<protein>
    <submittedName>
        <fullName evidence="2">GGDEF domain-containing protein</fullName>
    </submittedName>
</protein>
<dbReference type="InterPro" id="IPR029787">
    <property type="entry name" value="Nucleotide_cyclase"/>
</dbReference>
<feature type="domain" description="GGDEF" evidence="1">
    <location>
        <begin position="44"/>
        <end position="180"/>
    </location>
</feature>
<accession>A0A8J6IPH0</accession>
<dbReference type="PANTHER" id="PTHR45138">
    <property type="entry name" value="REGULATORY COMPONENTS OF SENSORY TRANSDUCTION SYSTEM"/>
    <property type="match status" value="1"/>
</dbReference>
<dbReference type="Proteomes" id="UP000597668">
    <property type="component" value="Unassembled WGS sequence"/>
</dbReference>
<dbReference type="NCBIfam" id="TIGR00254">
    <property type="entry name" value="GGDEF"/>
    <property type="match status" value="1"/>
</dbReference>
<dbReference type="GO" id="GO:0052621">
    <property type="term" value="F:diguanylate cyclase activity"/>
    <property type="evidence" value="ECO:0007669"/>
    <property type="project" value="TreeGrafter"/>
</dbReference>
<sequence length="327" mass="36668">MDRVRSLERENARLLQLAQHDYLTGLYNRGATQEKVEQLLRQTGDGALLVLDVDGFKQVNDQYGHLAGDRLLQQIGQVLGLLFLVEEPVVGRIGGDEFVLYFPGKKGPDFVPSAVRRVRDRLAAVPIQPDSGVYLSVSVAGSAAQPGDDYLTLFDRTDQQLLRRKRRRSPPSGPLVPVQGLDADIHKVRQDLREQKRLPGAYCQDYQTFQSIYRFVERGLQRTHRHCCILLITLTDGQGDLAPLPRRQREMDLLQETVSLSLRAGDVFTRYSSCQFLIMAIGASSEDAGHIAARIQKEFYQKVPASSDTKLQHAVCSLVDIEEPARS</sequence>
<dbReference type="PROSITE" id="PS50887">
    <property type="entry name" value="GGDEF"/>
    <property type="match status" value="1"/>
</dbReference>
<evidence type="ECO:0000313" key="3">
    <source>
        <dbReference type="Proteomes" id="UP000597668"/>
    </source>
</evidence>
<dbReference type="CDD" id="cd01949">
    <property type="entry name" value="GGDEF"/>
    <property type="match status" value="1"/>
</dbReference>
<dbReference type="SMART" id="SM00267">
    <property type="entry name" value="GGDEF"/>
    <property type="match status" value="1"/>
</dbReference>
<dbReference type="AlphaFoldDB" id="A0A8J6IPH0"/>
<dbReference type="InterPro" id="IPR043128">
    <property type="entry name" value="Rev_trsase/Diguanyl_cyclase"/>
</dbReference>
<dbReference type="InterPro" id="IPR000160">
    <property type="entry name" value="GGDEF_dom"/>
</dbReference>
<name>A0A8J6IPH0_9FIRM</name>
<dbReference type="Pfam" id="PF00990">
    <property type="entry name" value="GGDEF"/>
    <property type="match status" value="1"/>
</dbReference>
<comment type="caution">
    <text evidence="2">The sequence shown here is derived from an EMBL/GenBank/DDBJ whole genome shotgun (WGS) entry which is preliminary data.</text>
</comment>